<dbReference type="InterPro" id="IPR011333">
    <property type="entry name" value="SKP1/BTB/POZ_sf"/>
</dbReference>
<evidence type="ECO:0000313" key="5">
    <source>
        <dbReference type="EMBL" id="VEN42077.1"/>
    </source>
</evidence>
<dbReference type="Pfam" id="PF00651">
    <property type="entry name" value="BTB"/>
    <property type="match status" value="1"/>
</dbReference>
<feature type="region of interest" description="Disordered" evidence="3">
    <location>
        <begin position="290"/>
        <end position="344"/>
    </location>
</feature>
<dbReference type="SMART" id="SM00225">
    <property type="entry name" value="BTB"/>
    <property type="match status" value="1"/>
</dbReference>
<dbReference type="Proteomes" id="UP000410492">
    <property type="component" value="Unassembled WGS sequence"/>
</dbReference>
<name>A0A653C2A9_CALMS</name>
<feature type="compositionally biased region" description="Polar residues" evidence="3">
    <location>
        <begin position="332"/>
        <end position="344"/>
    </location>
</feature>
<sequence length="344" mass="37915">MKRYITADALIRVPAYAITLDTLEKKSYVRYTGNLTFPSDAHSGGSKGCEEKREKGVRAVALVGRRKRRSGRNSSEIKMTVQQYCLRWNNHQPNFISVFSSLLNSQSLVDVTLAAEGTHLQAHKVVLSACSSYFQVMVDFMYHGEVNVSQEQLPCILKTAEMLKIKEPGSGDIILSTMDNVFGTVTKVETDRYSTDSTTSAPTTPQQQHHQQQQPQKCNGVPVPSIQAGPSHEIQEQEPSEGGEPPMASTSHYLTVPPIRIERQCSDPTPSVSPSPENLLHVQEHVLVKQHSHPLLPTKSPEEYHKCPRPSSSEPPSSTVVTSPTSQTTSVLQGSPTKTFPKNS</sequence>
<dbReference type="InterPro" id="IPR000210">
    <property type="entry name" value="BTB/POZ_dom"/>
</dbReference>
<proteinExistence type="predicted"/>
<keyword evidence="2" id="KW-0539">Nucleus</keyword>
<feature type="compositionally biased region" description="Low complexity" evidence="3">
    <location>
        <begin position="202"/>
        <end position="216"/>
    </location>
</feature>
<accession>A0A653C2A9</accession>
<keyword evidence="6" id="KW-1185">Reference proteome</keyword>
<dbReference type="OrthoDB" id="10261408at2759"/>
<gene>
    <name evidence="5" type="ORF">CALMAC_LOCUS5684</name>
</gene>
<feature type="domain" description="BTB" evidence="4">
    <location>
        <begin position="109"/>
        <end position="138"/>
    </location>
</feature>
<reference evidence="5 6" key="1">
    <citation type="submission" date="2019-01" db="EMBL/GenBank/DDBJ databases">
        <authorList>
            <person name="Sayadi A."/>
        </authorList>
    </citation>
    <scope>NUCLEOTIDE SEQUENCE [LARGE SCALE GENOMIC DNA]</scope>
</reference>
<dbReference type="EMBL" id="CAACVG010006833">
    <property type="protein sequence ID" value="VEN42077.1"/>
    <property type="molecule type" value="Genomic_DNA"/>
</dbReference>
<protein>
    <recommendedName>
        <fullName evidence="4">BTB domain-containing protein</fullName>
    </recommendedName>
</protein>
<dbReference type="AlphaFoldDB" id="A0A653C2A9"/>
<dbReference type="GO" id="GO:0006357">
    <property type="term" value="P:regulation of transcription by RNA polymerase II"/>
    <property type="evidence" value="ECO:0007669"/>
    <property type="project" value="TreeGrafter"/>
</dbReference>
<dbReference type="SUPFAM" id="SSF54695">
    <property type="entry name" value="POZ domain"/>
    <property type="match status" value="1"/>
</dbReference>
<dbReference type="PANTHER" id="PTHR23110:SF81">
    <property type="entry name" value="BTB-PROTEIN-VII, ISOFORM F-RELATED"/>
    <property type="match status" value="1"/>
</dbReference>
<evidence type="ECO:0000256" key="2">
    <source>
        <dbReference type="ARBA" id="ARBA00023242"/>
    </source>
</evidence>
<feature type="region of interest" description="Disordered" evidence="3">
    <location>
        <begin position="191"/>
        <end position="251"/>
    </location>
</feature>
<dbReference type="InterPro" id="IPR051095">
    <property type="entry name" value="Dros_DevTransReg"/>
</dbReference>
<organism evidence="5 6">
    <name type="scientific">Callosobruchus maculatus</name>
    <name type="common">Southern cowpea weevil</name>
    <name type="synonym">Pulse bruchid</name>
    <dbReference type="NCBI Taxonomy" id="64391"/>
    <lineage>
        <taxon>Eukaryota</taxon>
        <taxon>Metazoa</taxon>
        <taxon>Ecdysozoa</taxon>
        <taxon>Arthropoda</taxon>
        <taxon>Hexapoda</taxon>
        <taxon>Insecta</taxon>
        <taxon>Pterygota</taxon>
        <taxon>Neoptera</taxon>
        <taxon>Endopterygota</taxon>
        <taxon>Coleoptera</taxon>
        <taxon>Polyphaga</taxon>
        <taxon>Cucujiformia</taxon>
        <taxon>Chrysomeloidea</taxon>
        <taxon>Chrysomelidae</taxon>
        <taxon>Bruchinae</taxon>
        <taxon>Bruchini</taxon>
        <taxon>Callosobruchus</taxon>
    </lineage>
</organism>
<dbReference type="PANTHER" id="PTHR23110">
    <property type="entry name" value="BTB DOMAIN TRANSCRIPTION FACTOR"/>
    <property type="match status" value="1"/>
</dbReference>
<evidence type="ECO:0000259" key="4">
    <source>
        <dbReference type="PROSITE" id="PS50097"/>
    </source>
</evidence>
<evidence type="ECO:0000256" key="3">
    <source>
        <dbReference type="SAM" id="MobiDB-lite"/>
    </source>
</evidence>
<evidence type="ECO:0000313" key="6">
    <source>
        <dbReference type="Proteomes" id="UP000410492"/>
    </source>
</evidence>
<feature type="compositionally biased region" description="Low complexity" evidence="3">
    <location>
        <begin position="309"/>
        <end position="331"/>
    </location>
</feature>
<comment type="subcellular location">
    <subcellularLocation>
        <location evidence="1">Nucleus</location>
    </subcellularLocation>
</comment>
<dbReference type="Gene3D" id="3.30.710.10">
    <property type="entry name" value="Potassium Channel Kv1.1, Chain A"/>
    <property type="match status" value="2"/>
</dbReference>
<evidence type="ECO:0000256" key="1">
    <source>
        <dbReference type="ARBA" id="ARBA00004123"/>
    </source>
</evidence>
<dbReference type="GO" id="GO:0005634">
    <property type="term" value="C:nucleus"/>
    <property type="evidence" value="ECO:0007669"/>
    <property type="project" value="UniProtKB-SubCell"/>
</dbReference>
<dbReference type="PROSITE" id="PS50097">
    <property type="entry name" value="BTB"/>
    <property type="match status" value="1"/>
</dbReference>